<evidence type="ECO:0000256" key="11">
    <source>
        <dbReference type="SAM" id="MobiDB-lite"/>
    </source>
</evidence>
<keyword evidence="5 12" id="KW-0812">Transmembrane</keyword>
<feature type="region of interest" description="Disordered" evidence="11">
    <location>
        <begin position="529"/>
        <end position="558"/>
    </location>
</feature>
<evidence type="ECO:0000256" key="12">
    <source>
        <dbReference type="SAM" id="Phobius"/>
    </source>
</evidence>
<feature type="compositionally biased region" description="Pro residues" evidence="11">
    <location>
        <begin position="531"/>
        <end position="540"/>
    </location>
</feature>
<evidence type="ECO:0000256" key="7">
    <source>
        <dbReference type="ARBA" id="ARBA00023034"/>
    </source>
</evidence>
<evidence type="ECO:0000256" key="2">
    <source>
        <dbReference type="ARBA" id="ARBA00006415"/>
    </source>
</evidence>
<comment type="subcellular location">
    <subcellularLocation>
        <location evidence="1">Golgi apparatus membrane</location>
        <topology evidence="1">Single-pass type IV membrane protein</topology>
    </subcellularLocation>
</comment>
<evidence type="ECO:0000256" key="9">
    <source>
        <dbReference type="ARBA" id="ARBA00023136"/>
    </source>
</evidence>
<sequence length="715" mass="79008">MADQIAAFAASTDEAATPARSNGTGAAAAGASSAADFSTALTSWREISLPTLLAHLGEVGPALVQTQTEGLISRKRLAEQTREFRKLPDEARGDAVKPLLKAYQAEIDALTTRAKRAENVFLGVADRLKGAPDPHYWLELMLEQTASLQDLESLRTQHAALQSETSALRTRLAGLSSLEAERTRLSDKVASLEKGFEARVAERTSSLEASLSARWEERVQNLVSREKDLSRALEVAQSQLKELRAAHAQATEREVAGAEKDARVEELEMQMAADDLRRANERIADLERRNESLRSEVIRAQETSGEEERQAEWERKVEESQEEARRLAAALEGEDARSKRLIEEEKRRCEEKERALGERVKEVEVLRKRIEGMQDYDEIKRELQIIKYVEFAVQDGADGPAAQEVEGSAASAASGAKPLEALLIEKNRKLQDEATTMRVEHEALSKGASASAKQLAALQAEVERLRALNVRLEDDLVNFDTARPSTSQARDKSSMSAEEALAEMDRIGQAAGGSTAQSRAAPITDRAIPFAPAPASPAPGTPSAAPSGESSILPIITSQRDRFRARNAELEEELRRQFETLSELRNEVKQLQTDNLALYEKVRYLQAYSATAGASSSSTSAERHYPPAAVSARHQSAIRIDDDDKYRDKYQASMNPFEAFRGREQIASLTNPFERLLHRVLQVVLGHRRSRLLLIAYAACLHLLVFALLFEIEVS</sequence>
<evidence type="ECO:0000256" key="4">
    <source>
        <dbReference type="ARBA" id="ARBA00022448"/>
    </source>
</evidence>
<name>A0A316ZG02_9BASI</name>
<dbReference type="AlphaFoldDB" id="A0A316ZG02"/>
<dbReference type="GeneID" id="37269107"/>
<feature type="compositionally biased region" description="Low complexity" evidence="11">
    <location>
        <begin position="541"/>
        <end position="551"/>
    </location>
</feature>
<evidence type="ECO:0000259" key="14">
    <source>
        <dbReference type="Pfam" id="PF25398"/>
    </source>
</evidence>
<evidence type="ECO:0000313" key="15">
    <source>
        <dbReference type="EMBL" id="PWO00450.1"/>
    </source>
</evidence>
<organism evidence="15 16">
    <name type="scientific">Tilletiopsis washingtonensis</name>
    <dbReference type="NCBI Taxonomy" id="58919"/>
    <lineage>
        <taxon>Eukaryota</taxon>
        <taxon>Fungi</taxon>
        <taxon>Dikarya</taxon>
        <taxon>Basidiomycota</taxon>
        <taxon>Ustilaginomycotina</taxon>
        <taxon>Exobasidiomycetes</taxon>
        <taxon>Entylomatales</taxon>
        <taxon>Entylomatales incertae sedis</taxon>
        <taxon>Tilletiopsis</taxon>
    </lineage>
</organism>
<dbReference type="Proteomes" id="UP000245946">
    <property type="component" value="Unassembled WGS sequence"/>
</dbReference>
<dbReference type="PANTHER" id="PTHR14043">
    <property type="entry name" value="CCAAT DISPLACEMENT PROTEIN-RELATED"/>
    <property type="match status" value="1"/>
</dbReference>
<keyword evidence="7" id="KW-0333">Golgi apparatus</keyword>
<keyword evidence="8 10" id="KW-0175">Coiled coil</keyword>
<keyword evidence="9 12" id="KW-0472">Membrane</keyword>
<dbReference type="PANTHER" id="PTHR14043:SF2">
    <property type="entry name" value="HOMEOBOX PROTEIN CUT"/>
    <property type="match status" value="1"/>
</dbReference>
<dbReference type="Pfam" id="PF25398">
    <property type="entry name" value="CUX1_N"/>
    <property type="match status" value="1"/>
</dbReference>
<feature type="compositionally biased region" description="Basic and acidic residues" evidence="11">
    <location>
        <begin position="306"/>
        <end position="318"/>
    </location>
</feature>
<dbReference type="Pfam" id="PF08172">
    <property type="entry name" value="CASP_C"/>
    <property type="match status" value="1"/>
</dbReference>
<keyword evidence="4" id="KW-0813">Transport</keyword>
<feature type="domain" description="CASP C-terminal" evidence="13">
    <location>
        <begin position="452"/>
        <end position="712"/>
    </location>
</feature>
<dbReference type="InterPro" id="IPR057476">
    <property type="entry name" value="Cux_N"/>
</dbReference>
<dbReference type="GO" id="GO:0006891">
    <property type="term" value="P:intra-Golgi vesicle-mediated transport"/>
    <property type="evidence" value="ECO:0007669"/>
    <property type="project" value="InterPro"/>
</dbReference>
<evidence type="ECO:0000256" key="6">
    <source>
        <dbReference type="ARBA" id="ARBA00022989"/>
    </source>
</evidence>
<dbReference type="InterPro" id="IPR012955">
    <property type="entry name" value="CASP_C"/>
</dbReference>
<dbReference type="RefSeq" id="XP_025600728.1">
    <property type="nucleotide sequence ID" value="XM_025741563.1"/>
</dbReference>
<evidence type="ECO:0000256" key="8">
    <source>
        <dbReference type="ARBA" id="ARBA00023054"/>
    </source>
</evidence>
<feature type="coiled-coil region" evidence="10">
    <location>
        <begin position="448"/>
        <end position="475"/>
    </location>
</feature>
<dbReference type="STRING" id="58919.A0A316ZG02"/>
<feature type="region of interest" description="Disordered" evidence="11">
    <location>
        <begin position="298"/>
        <end position="318"/>
    </location>
</feature>
<dbReference type="GO" id="GO:0000139">
    <property type="term" value="C:Golgi membrane"/>
    <property type="evidence" value="ECO:0007669"/>
    <property type="project" value="UniProtKB-SubCell"/>
</dbReference>
<dbReference type="OrthoDB" id="10257567at2759"/>
<comment type="similarity">
    <text evidence="2">Belongs to the CASP family.</text>
</comment>
<feature type="coiled-coil region" evidence="10">
    <location>
        <begin position="560"/>
        <end position="601"/>
    </location>
</feature>
<feature type="transmembrane region" description="Helical" evidence="12">
    <location>
        <begin position="692"/>
        <end position="710"/>
    </location>
</feature>
<feature type="domain" description="Cux N-terminal" evidence="14">
    <location>
        <begin position="33"/>
        <end position="145"/>
    </location>
</feature>
<accession>A0A316ZG02</accession>
<feature type="coiled-coil region" evidence="10">
    <location>
        <begin position="151"/>
        <end position="195"/>
    </location>
</feature>
<evidence type="ECO:0000256" key="3">
    <source>
        <dbReference type="ARBA" id="ARBA00018691"/>
    </source>
</evidence>
<gene>
    <name evidence="15" type="ORF">FA09DRAFT_327882</name>
</gene>
<dbReference type="EMBL" id="KZ819285">
    <property type="protein sequence ID" value="PWO00450.1"/>
    <property type="molecule type" value="Genomic_DNA"/>
</dbReference>
<protein>
    <recommendedName>
        <fullName evidence="3">Protein CASP</fullName>
    </recommendedName>
</protein>
<evidence type="ECO:0000256" key="1">
    <source>
        <dbReference type="ARBA" id="ARBA00004409"/>
    </source>
</evidence>
<keyword evidence="6 12" id="KW-1133">Transmembrane helix</keyword>
<evidence type="ECO:0000256" key="10">
    <source>
        <dbReference type="SAM" id="Coils"/>
    </source>
</evidence>
<keyword evidence="16" id="KW-1185">Reference proteome</keyword>
<evidence type="ECO:0000313" key="16">
    <source>
        <dbReference type="Proteomes" id="UP000245946"/>
    </source>
</evidence>
<reference evidence="15 16" key="1">
    <citation type="journal article" date="2018" name="Mol. Biol. Evol.">
        <title>Broad Genomic Sampling Reveals a Smut Pathogenic Ancestry of the Fungal Clade Ustilaginomycotina.</title>
        <authorList>
            <person name="Kijpornyongpan T."/>
            <person name="Mondo S.J."/>
            <person name="Barry K."/>
            <person name="Sandor L."/>
            <person name="Lee J."/>
            <person name="Lipzen A."/>
            <person name="Pangilinan J."/>
            <person name="LaButti K."/>
            <person name="Hainaut M."/>
            <person name="Henrissat B."/>
            <person name="Grigoriev I.V."/>
            <person name="Spatafora J.W."/>
            <person name="Aime M.C."/>
        </authorList>
    </citation>
    <scope>NUCLEOTIDE SEQUENCE [LARGE SCALE GENOMIC DNA]</scope>
    <source>
        <strain evidence="15 16">MCA 4186</strain>
    </source>
</reference>
<evidence type="ECO:0000256" key="5">
    <source>
        <dbReference type="ARBA" id="ARBA00022692"/>
    </source>
</evidence>
<proteinExistence type="inferred from homology"/>
<evidence type="ECO:0000259" key="13">
    <source>
        <dbReference type="Pfam" id="PF08172"/>
    </source>
</evidence>